<proteinExistence type="inferred from homology"/>
<dbReference type="RefSeq" id="WP_127886743.1">
    <property type="nucleotide sequence ID" value="NZ_CP028137.1"/>
</dbReference>
<dbReference type="PANTHER" id="PTHR43664:SF1">
    <property type="entry name" value="BETA-METHYLMALYL-COA DEHYDRATASE"/>
    <property type="match status" value="1"/>
</dbReference>
<dbReference type="PANTHER" id="PTHR43664">
    <property type="entry name" value="MONOAMINE OXIDASE-RELATED"/>
    <property type="match status" value="1"/>
</dbReference>
<dbReference type="Proteomes" id="UP000285317">
    <property type="component" value="Chromosome"/>
</dbReference>
<protein>
    <submittedName>
        <fullName evidence="3">Acyl dehydratase</fullName>
    </submittedName>
</protein>
<dbReference type="SUPFAM" id="SSF54637">
    <property type="entry name" value="Thioesterase/thiol ester dehydrase-isomerase"/>
    <property type="match status" value="1"/>
</dbReference>
<dbReference type="KEGG" id="rfs:C1I64_07215"/>
<feature type="domain" description="MaoC-like" evidence="2">
    <location>
        <begin position="24"/>
        <end position="115"/>
    </location>
</feature>
<dbReference type="CDD" id="cd03454">
    <property type="entry name" value="YdeM"/>
    <property type="match status" value="1"/>
</dbReference>
<gene>
    <name evidence="3" type="ORF">C1I64_07215</name>
</gene>
<comment type="similarity">
    <text evidence="1">Belongs to the enoyl-CoA hydratase/isomerase family.</text>
</comment>
<evidence type="ECO:0000256" key="1">
    <source>
        <dbReference type="ARBA" id="ARBA00005254"/>
    </source>
</evidence>
<sequence length="158" mass="17391">MEPFTVPLAERYFDDYRPGLGGTSGPIEVTEAEIIAFATAFDPHSMHTDPEAARTGDFGGLIASGWHTTAMTMRLLVDTFLNERASIASPGVDDLRWHLPVRPGDQLHGRFLVLSARPSTSRPDRGLVRIGIELIDQHDETVMSQTLLVLLRRGPRGS</sequence>
<evidence type="ECO:0000259" key="2">
    <source>
        <dbReference type="Pfam" id="PF01575"/>
    </source>
</evidence>
<evidence type="ECO:0000313" key="3">
    <source>
        <dbReference type="EMBL" id="AZZ51858.1"/>
    </source>
</evidence>
<evidence type="ECO:0000313" key="4">
    <source>
        <dbReference type="Proteomes" id="UP000285317"/>
    </source>
</evidence>
<dbReference type="InterPro" id="IPR002539">
    <property type="entry name" value="MaoC-like_dom"/>
</dbReference>
<name>A0A3T0SZW9_9MICO</name>
<reference evidence="3 4" key="1">
    <citation type="submission" date="2018-03" db="EMBL/GenBank/DDBJ databases">
        <title>Bacteriophage NCPPB3778 and a type I-E CRISPR drive the evolution of the US Biological Select Agent, Rathayibacter toxicus.</title>
        <authorList>
            <person name="Davis E.W.II."/>
            <person name="Tabima J.F."/>
            <person name="Weisberg A.J."/>
            <person name="Dantas Lopes L."/>
            <person name="Wiseman M.S."/>
            <person name="Wiseman M.S."/>
            <person name="Pupko T."/>
            <person name="Belcher M.S."/>
            <person name="Sechler A.J."/>
            <person name="Tancos M.A."/>
            <person name="Schroeder B.K."/>
            <person name="Murray T.D."/>
            <person name="Luster D.G."/>
            <person name="Schneider W.L."/>
            <person name="Rogers E."/>
            <person name="Andreote F.D."/>
            <person name="Grunwald N.J."/>
            <person name="Putnam M.L."/>
            <person name="Chang J.H."/>
        </authorList>
    </citation>
    <scope>NUCLEOTIDE SEQUENCE [LARGE SCALE GENOMIC DNA]</scope>
    <source>
        <strain evidence="3 4">DSM 15932</strain>
    </source>
</reference>
<dbReference type="InterPro" id="IPR029069">
    <property type="entry name" value="HotDog_dom_sf"/>
</dbReference>
<accession>A0A3T0SZW9</accession>
<dbReference type="InterPro" id="IPR052342">
    <property type="entry name" value="MCH/BMMD"/>
</dbReference>
<dbReference type="Gene3D" id="3.10.129.10">
    <property type="entry name" value="Hotdog Thioesterase"/>
    <property type="match status" value="1"/>
</dbReference>
<dbReference type="AlphaFoldDB" id="A0A3T0SZW9"/>
<dbReference type="Pfam" id="PF01575">
    <property type="entry name" value="MaoC_dehydratas"/>
    <property type="match status" value="1"/>
</dbReference>
<organism evidence="3 4">
    <name type="scientific">Rathayibacter festucae DSM 15932</name>
    <dbReference type="NCBI Taxonomy" id="1328866"/>
    <lineage>
        <taxon>Bacteria</taxon>
        <taxon>Bacillati</taxon>
        <taxon>Actinomycetota</taxon>
        <taxon>Actinomycetes</taxon>
        <taxon>Micrococcales</taxon>
        <taxon>Microbacteriaceae</taxon>
        <taxon>Rathayibacter</taxon>
    </lineage>
</organism>
<dbReference type="EMBL" id="CP028137">
    <property type="protein sequence ID" value="AZZ51858.1"/>
    <property type="molecule type" value="Genomic_DNA"/>
</dbReference>